<dbReference type="Pfam" id="PF04616">
    <property type="entry name" value="Glyco_hydro_43"/>
    <property type="match status" value="1"/>
</dbReference>
<proteinExistence type="inferred from homology"/>
<dbReference type="Pfam" id="PF02018">
    <property type="entry name" value="CBM_4_9"/>
    <property type="match status" value="1"/>
</dbReference>
<dbReference type="Pfam" id="PF17851">
    <property type="entry name" value="GH43_C2"/>
    <property type="match status" value="1"/>
</dbReference>
<dbReference type="GO" id="GO:0004553">
    <property type="term" value="F:hydrolase activity, hydrolyzing O-glycosyl compounds"/>
    <property type="evidence" value="ECO:0007669"/>
    <property type="project" value="InterPro"/>
</dbReference>
<dbReference type="GO" id="GO:0005975">
    <property type="term" value="P:carbohydrate metabolic process"/>
    <property type="evidence" value="ECO:0007669"/>
    <property type="project" value="InterPro"/>
</dbReference>
<dbReference type="InterPro" id="IPR003305">
    <property type="entry name" value="CenC_carb-bd"/>
</dbReference>
<dbReference type="Gene3D" id="2.60.120.260">
    <property type="entry name" value="Galactose-binding domain-like"/>
    <property type="match status" value="1"/>
</dbReference>
<evidence type="ECO:0000256" key="2">
    <source>
        <dbReference type="ARBA" id="ARBA00022801"/>
    </source>
</evidence>
<evidence type="ECO:0000256" key="3">
    <source>
        <dbReference type="ARBA" id="ARBA00023295"/>
    </source>
</evidence>
<keyword evidence="2 9" id="KW-0378">Hydrolase</keyword>
<comment type="similarity">
    <text evidence="1">Belongs to the glycosyl hydrolase 43 family.</text>
</comment>
<name>A0A6N7ZEJ1_9MICO</name>
<keyword evidence="6" id="KW-0732">Signal</keyword>
<keyword evidence="12" id="KW-1185">Reference proteome</keyword>
<dbReference type="PANTHER" id="PTHR42812:SF12">
    <property type="entry name" value="BETA-XYLOSIDASE-RELATED"/>
    <property type="match status" value="1"/>
</dbReference>
<dbReference type="Gene3D" id="2.60.120.200">
    <property type="match status" value="1"/>
</dbReference>
<dbReference type="InterPro" id="IPR008979">
    <property type="entry name" value="Galactose-bd-like_sf"/>
</dbReference>
<evidence type="ECO:0000259" key="8">
    <source>
        <dbReference type="Pfam" id="PF17851"/>
    </source>
</evidence>
<feature type="domain" description="Beta-xylosidase C-terminal Concanavalin A-like" evidence="8">
    <location>
        <begin position="579"/>
        <end position="795"/>
    </location>
</feature>
<evidence type="ECO:0000259" key="7">
    <source>
        <dbReference type="Pfam" id="PF02018"/>
    </source>
</evidence>
<gene>
    <name evidence="9" type="ORF">GJV82_01955</name>
    <name evidence="10" type="ORF">GYH36_10525</name>
</gene>
<dbReference type="SUPFAM" id="SSF49785">
    <property type="entry name" value="Galactose-binding domain-like"/>
    <property type="match status" value="1"/>
</dbReference>
<feature type="region of interest" description="Disordered" evidence="5">
    <location>
        <begin position="29"/>
        <end position="50"/>
    </location>
</feature>
<dbReference type="InterPro" id="IPR006710">
    <property type="entry name" value="Glyco_hydro_43"/>
</dbReference>
<reference evidence="10 12" key="3">
    <citation type="journal article" date="2021" name="Arch. Microbiol.">
        <title>Cellulosimicrobium fucosivorans sp. nov., isolated from San Elijo Lagoon, contains a fucose metabolic pathway linked to carotenoid production.</title>
        <authorList>
            <person name="Aviles F.A."/>
            <person name="Kyndt J.A."/>
        </authorList>
    </citation>
    <scope>NUCLEOTIDE SEQUENCE [LARGE SCALE GENOMIC DNA]</scope>
    <source>
        <strain evidence="10 12">SE3</strain>
    </source>
</reference>
<dbReference type="InterPro" id="IPR023296">
    <property type="entry name" value="Glyco_hydro_beta-prop_sf"/>
</dbReference>
<feature type="signal peptide" evidence="6">
    <location>
        <begin position="1"/>
        <end position="26"/>
    </location>
</feature>
<evidence type="ECO:0000313" key="9">
    <source>
        <dbReference type="EMBL" id="MTG87722.1"/>
    </source>
</evidence>
<dbReference type="Proteomes" id="UP000440668">
    <property type="component" value="Unassembled WGS sequence"/>
</dbReference>
<dbReference type="EMBL" id="JAAFAN010000031">
    <property type="protein sequence ID" value="NDO89896.1"/>
    <property type="molecule type" value="Genomic_DNA"/>
</dbReference>
<dbReference type="SUPFAM" id="SSF49899">
    <property type="entry name" value="Concanavalin A-like lectins/glucanases"/>
    <property type="match status" value="1"/>
</dbReference>
<dbReference type="InterPro" id="IPR041542">
    <property type="entry name" value="GH43_C2"/>
</dbReference>
<feature type="chain" id="PRO_5026941737" evidence="6">
    <location>
        <begin position="27"/>
        <end position="964"/>
    </location>
</feature>
<evidence type="ECO:0000256" key="4">
    <source>
        <dbReference type="PIRSR" id="PIRSR606710-2"/>
    </source>
</evidence>
<dbReference type="EMBL" id="WMKA01000003">
    <property type="protein sequence ID" value="MTG87722.1"/>
    <property type="molecule type" value="Genomic_DNA"/>
</dbReference>
<keyword evidence="3" id="KW-0326">Glycosidase</keyword>
<dbReference type="AlphaFoldDB" id="A0A6N7ZEJ1"/>
<protein>
    <submittedName>
        <fullName evidence="9">Family 43 glycosylhydrolase</fullName>
    </submittedName>
</protein>
<sequence length="964" mass="103317">MSRQVRTVVAAALAGVLALGASTASAVVPGESDDAPGGAGTITGLTTTDRGDGTYGVPLLRSDVPDISVARVPAAESDEGRDVYYMISTTMHLAPGAPIMKSYDLVNWEIVGYVYDRLGVGDVSSLRNGRNGYGNGQWASSLRYHDGTFYVVFNTNDLGGSYLFRTDDVEHGAWERTALGRGFHDPSLFFDEADGGTPYIFYGSGATSAVRLNDDLTAIEADFPNIFRAEDYAGERFIGGLFEGAQVHYIDGEYYVAIITWPSGQNRQEVLFRSPHLLGRYETADGSNPYEARSALNSDGFAQGGLVEVPDGAGGYEWWGMFFRDTYPLGRIPALIPATWEDGWPTFGDDGVVRVGDTFAKPIVLDEATERRERLKSIVASDDFANDAEHRAFSDTVWEVPEPPTYDESLLGVELVANPGFEDATTAPWAAQFGATLALDRSSPASGAAALRVSGRTLNGSGPNQQLGGKIQAGVTYEVSARVRYATGPAQVRFNLVGDWGAGVKTLAWADTTPGEWTTVSGTYTVPAGTDVSAFKLAVETPWANPQPPSSSVEYLLDDVSVVGRAPDVETPTLEEVSYNGSDLDLAWQWNHAPDNRYWSLTEREGWLRLTNGHVVTGEAEYTKAPGRDLTYLEEARNTLGQRTFGPTASAETRLDVSGMLDGDVAGLAVYGRSFAYAGVQQVAGERTLGLVTRLQPFTDTIDREAVESFVPGSQVPLGERTDVHLKADADFASPDGQLWVQYSYSLDGRTWQPLGPRQGPLVMDWSLSHFMGYRFGLFSYAKEQTGGHVDFDHFLLSDVLDADGGADRTALDAVVAEAEGLDPTGWTPDSWAAVEQALAWARSTTAPSTQNQADAPARALALAVASLEPAPTQGVAFAAEASLRALAGKDYVAVRVVNEEDVPVDVVVSTPYGSRTFAGVEPGANAYQAFASRLGQAPAGEATVTVTRSTDAVTTTRAVSYGR</sequence>
<dbReference type="InterPro" id="IPR013320">
    <property type="entry name" value="ConA-like_dom_sf"/>
</dbReference>
<evidence type="ECO:0000256" key="1">
    <source>
        <dbReference type="ARBA" id="ARBA00009865"/>
    </source>
</evidence>
<evidence type="ECO:0000313" key="10">
    <source>
        <dbReference type="EMBL" id="NDO89896.1"/>
    </source>
</evidence>
<dbReference type="RefSeq" id="WP_155098054.1">
    <property type="nucleotide sequence ID" value="NZ_JAAFAN010000031.1"/>
</dbReference>
<dbReference type="SUPFAM" id="SSF75005">
    <property type="entry name" value="Arabinanase/levansucrase/invertase"/>
    <property type="match status" value="1"/>
</dbReference>
<reference evidence="10" key="2">
    <citation type="submission" date="2020-01" db="EMBL/GenBank/DDBJ databases">
        <authorList>
            <person name="Aviles F."/>
            <person name="Meyer T.E."/>
            <person name="Kyndt J.A."/>
        </authorList>
    </citation>
    <scope>NUCLEOTIDE SEQUENCE</scope>
    <source>
        <strain evidence="10">SE3</strain>
    </source>
</reference>
<feature type="domain" description="CBM-cenC" evidence="7">
    <location>
        <begin position="414"/>
        <end position="543"/>
    </location>
</feature>
<feature type="site" description="Important for catalytic activity, responsible for pKa modulation of the active site Glu and correct orientation of both the proton donor and substrate" evidence="4">
    <location>
        <position position="185"/>
    </location>
</feature>
<organism evidence="9 11">
    <name type="scientific">Cellulosimicrobium composti</name>
    <dbReference type="NCBI Taxonomy" id="2672572"/>
    <lineage>
        <taxon>Bacteria</taxon>
        <taxon>Bacillati</taxon>
        <taxon>Actinomycetota</taxon>
        <taxon>Actinomycetes</taxon>
        <taxon>Micrococcales</taxon>
        <taxon>Promicromonosporaceae</taxon>
        <taxon>Cellulosimicrobium</taxon>
    </lineage>
</organism>
<comment type="caution">
    <text evidence="9">The sequence shown here is derived from an EMBL/GenBank/DDBJ whole genome shotgun (WGS) entry which is preliminary data.</text>
</comment>
<dbReference type="Gene3D" id="1.20.1270.90">
    <property type="entry name" value="AF1782-like"/>
    <property type="match status" value="1"/>
</dbReference>
<dbReference type="Gene3D" id="2.115.10.20">
    <property type="entry name" value="Glycosyl hydrolase domain, family 43"/>
    <property type="match status" value="1"/>
</dbReference>
<accession>A0A6N7ZEJ1</accession>
<evidence type="ECO:0000256" key="5">
    <source>
        <dbReference type="SAM" id="MobiDB-lite"/>
    </source>
</evidence>
<evidence type="ECO:0000313" key="12">
    <source>
        <dbReference type="Proteomes" id="UP000471672"/>
    </source>
</evidence>
<evidence type="ECO:0000313" key="11">
    <source>
        <dbReference type="Proteomes" id="UP000440668"/>
    </source>
</evidence>
<dbReference type="Proteomes" id="UP000471672">
    <property type="component" value="Unassembled WGS sequence"/>
</dbReference>
<dbReference type="PANTHER" id="PTHR42812">
    <property type="entry name" value="BETA-XYLOSIDASE"/>
    <property type="match status" value="1"/>
</dbReference>
<reference evidence="9 11" key="1">
    <citation type="submission" date="2019-11" db="EMBL/GenBank/DDBJ databases">
        <title>Cellulosimicrobium composti sp. nov. isolated from a compost.</title>
        <authorList>
            <person name="Yang Y."/>
        </authorList>
    </citation>
    <scope>NUCLEOTIDE SEQUENCE [LARGE SCALE GENOMIC DNA]</scope>
    <source>
        <strain evidence="9 11">BIT-GX5</strain>
    </source>
</reference>
<dbReference type="InterPro" id="IPR051795">
    <property type="entry name" value="Glycosyl_Hydrlase_43"/>
</dbReference>
<evidence type="ECO:0000256" key="6">
    <source>
        <dbReference type="SAM" id="SignalP"/>
    </source>
</evidence>
<dbReference type="CDD" id="cd09001">
    <property type="entry name" value="GH43_FsAxh1-like"/>
    <property type="match status" value="1"/>
</dbReference>